<evidence type="ECO:0000313" key="1">
    <source>
        <dbReference type="EMBL" id="CAE7453428.1"/>
    </source>
</evidence>
<keyword evidence="2" id="KW-1185">Reference proteome</keyword>
<feature type="non-terminal residue" evidence="1">
    <location>
        <position position="90"/>
    </location>
</feature>
<dbReference type="EMBL" id="CAJNIZ010021585">
    <property type="protein sequence ID" value="CAE7453428.1"/>
    <property type="molecule type" value="Genomic_DNA"/>
</dbReference>
<comment type="caution">
    <text evidence="1">The sequence shown here is derived from an EMBL/GenBank/DDBJ whole genome shotgun (WGS) entry which is preliminary data.</text>
</comment>
<gene>
    <name evidence="1" type="primary">DUT1</name>
    <name evidence="1" type="ORF">SPIL2461_LOCUS11113</name>
</gene>
<dbReference type="Proteomes" id="UP000649617">
    <property type="component" value="Unassembled WGS sequence"/>
</dbReference>
<organism evidence="1 2">
    <name type="scientific">Symbiodinium pilosum</name>
    <name type="common">Dinoflagellate</name>
    <dbReference type="NCBI Taxonomy" id="2952"/>
    <lineage>
        <taxon>Eukaryota</taxon>
        <taxon>Sar</taxon>
        <taxon>Alveolata</taxon>
        <taxon>Dinophyceae</taxon>
        <taxon>Suessiales</taxon>
        <taxon>Symbiodiniaceae</taxon>
        <taxon>Symbiodinium</taxon>
    </lineage>
</organism>
<accession>A0A812RUT1</accession>
<evidence type="ECO:0000313" key="2">
    <source>
        <dbReference type="Proteomes" id="UP000649617"/>
    </source>
</evidence>
<proteinExistence type="predicted"/>
<sequence>RGRFRLVCCSGDGDSGRWQGSCEDWPLHCGPRGHLCAHRTALWTGGEENDQHRSRSCGPRLPWGGRRGPLQPWHRGFPRCSWGPRRAADS</sequence>
<dbReference type="AlphaFoldDB" id="A0A812RUT1"/>
<protein>
    <submittedName>
        <fullName evidence="1">DUT1 protein</fullName>
    </submittedName>
</protein>
<name>A0A812RUT1_SYMPI</name>
<reference evidence="1" key="1">
    <citation type="submission" date="2021-02" db="EMBL/GenBank/DDBJ databases">
        <authorList>
            <person name="Dougan E. K."/>
            <person name="Rhodes N."/>
            <person name="Thang M."/>
            <person name="Chan C."/>
        </authorList>
    </citation>
    <scope>NUCLEOTIDE SEQUENCE</scope>
</reference>